<dbReference type="FunFam" id="1.10.472.10:FF:000013">
    <property type="entry name" value="Cyclin A1"/>
    <property type="match status" value="1"/>
</dbReference>
<dbReference type="GO" id="GO:0015031">
    <property type="term" value="P:protein transport"/>
    <property type="evidence" value="ECO:0007669"/>
    <property type="project" value="UniProtKB-UniRule"/>
</dbReference>
<dbReference type="InterPro" id="IPR037202">
    <property type="entry name" value="ESCRT_assembly_dom"/>
</dbReference>
<gene>
    <name evidence="17" type="ORF">ZIOFF_022126</name>
</gene>
<dbReference type="InterPro" id="IPR036915">
    <property type="entry name" value="Cyclin-like_sf"/>
</dbReference>
<reference evidence="17 18" key="1">
    <citation type="submission" date="2020-08" db="EMBL/GenBank/DDBJ databases">
        <title>Plant Genome Project.</title>
        <authorList>
            <person name="Zhang R.-G."/>
        </authorList>
    </citation>
    <scope>NUCLEOTIDE SEQUENCE [LARGE SCALE GENOMIC DNA]</scope>
    <source>
        <tissue evidence="17">Rhizome</tissue>
    </source>
</reference>
<dbReference type="InterPro" id="IPR008883">
    <property type="entry name" value="UEV_N"/>
</dbReference>
<evidence type="ECO:0000256" key="6">
    <source>
        <dbReference type="ARBA" id="ARBA00022753"/>
    </source>
</evidence>
<feature type="compositionally biased region" description="Acidic residues" evidence="14">
    <location>
        <begin position="119"/>
        <end position="131"/>
    </location>
</feature>
<keyword evidence="10" id="KW-0131">Cell cycle</keyword>
<dbReference type="CDD" id="cd11685">
    <property type="entry name" value="UEV_TSG101-like"/>
    <property type="match status" value="1"/>
</dbReference>
<dbReference type="SMART" id="SM01332">
    <property type="entry name" value="Cyclin_C"/>
    <property type="match status" value="1"/>
</dbReference>
<organism evidence="17 18">
    <name type="scientific">Zingiber officinale</name>
    <name type="common">Ginger</name>
    <name type="synonym">Amomum zingiber</name>
    <dbReference type="NCBI Taxonomy" id="94328"/>
    <lineage>
        <taxon>Eukaryota</taxon>
        <taxon>Viridiplantae</taxon>
        <taxon>Streptophyta</taxon>
        <taxon>Embryophyta</taxon>
        <taxon>Tracheophyta</taxon>
        <taxon>Spermatophyta</taxon>
        <taxon>Magnoliopsida</taxon>
        <taxon>Liliopsida</taxon>
        <taxon>Zingiberales</taxon>
        <taxon>Zingiberaceae</taxon>
        <taxon>Zingiber</taxon>
    </lineage>
</organism>
<evidence type="ECO:0000256" key="5">
    <source>
        <dbReference type="ARBA" id="ARBA00022618"/>
    </source>
</evidence>
<protein>
    <submittedName>
        <fullName evidence="17">Uncharacterized protein</fullName>
    </submittedName>
</protein>
<dbReference type="Gene3D" id="6.10.140.820">
    <property type="match status" value="1"/>
</dbReference>
<dbReference type="Gene3D" id="3.10.110.10">
    <property type="entry name" value="Ubiquitin Conjugating Enzyme"/>
    <property type="match status" value="1"/>
</dbReference>
<keyword evidence="7 11" id="KW-0653">Protein transport</keyword>
<dbReference type="Pfam" id="PF02984">
    <property type="entry name" value="Cyclin_C"/>
    <property type="match status" value="1"/>
</dbReference>
<dbReference type="EMBL" id="JACMSC010000006">
    <property type="protein sequence ID" value="KAG6518646.1"/>
    <property type="molecule type" value="Genomic_DNA"/>
</dbReference>
<evidence type="ECO:0000256" key="11">
    <source>
        <dbReference type="PROSITE-ProRule" id="PRU00644"/>
    </source>
</evidence>
<name>A0A8J5HKY4_ZINOF</name>
<dbReference type="PROSITE" id="PS51312">
    <property type="entry name" value="SB"/>
    <property type="match status" value="1"/>
</dbReference>
<dbReference type="SUPFAM" id="SSF54495">
    <property type="entry name" value="UBC-like"/>
    <property type="match status" value="1"/>
</dbReference>
<dbReference type="Gene3D" id="1.10.472.10">
    <property type="entry name" value="Cyclin-like"/>
    <property type="match status" value="3"/>
</dbReference>
<dbReference type="GO" id="GO:0043130">
    <property type="term" value="F:ubiquitin binding"/>
    <property type="evidence" value="ECO:0007669"/>
    <property type="project" value="TreeGrafter"/>
</dbReference>
<feature type="domain" description="UEV" evidence="16">
    <location>
        <begin position="593"/>
        <end position="739"/>
    </location>
</feature>
<dbReference type="CDD" id="cd20506">
    <property type="entry name" value="CYCLIN_AtCycA-like_rpt2"/>
    <property type="match status" value="1"/>
</dbReference>
<feature type="region of interest" description="Disordered" evidence="14">
    <location>
        <begin position="70"/>
        <end position="148"/>
    </location>
</feature>
<dbReference type="SUPFAM" id="SSF140111">
    <property type="entry name" value="Endosomal sorting complex assembly domain"/>
    <property type="match status" value="1"/>
</dbReference>
<dbReference type="AlphaFoldDB" id="A0A8J5HKY4"/>
<evidence type="ECO:0000256" key="9">
    <source>
        <dbReference type="ARBA" id="ARBA00023127"/>
    </source>
</evidence>
<dbReference type="Proteomes" id="UP000734854">
    <property type="component" value="Unassembled WGS sequence"/>
</dbReference>
<dbReference type="InterPro" id="IPR004367">
    <property type="entry name" value="Cyclin_C-dom"/>
</dbReference>
<dbReference type="PROSITE" id="PS51322">
    <property type="entry name" value="UEV"/>
    <property type="match status" value="1"/>
</dbReference>
<dbReference type="SUPFAM" id="SSF47954">
    <property type="entry name" value="Cyclin-like"/>
    <property type="match status" value="2"/>
</dbReference>
<dbReference type="SMART" id="SM00385">
    <property type="entry name" value="CYCLIN"/>
    <property type="match status" value="1"/>
</dbReference>
<comment type="similarity">
    <text evidence="3">Belongs to the ubiquitin-conjugating enzyme family. UEV subfamily.</text>
</comment>
<evidence type="ECO:0000259" key="16">
    <source>
        <dbReference type="PROSITE" id="PS51322"/>
    </source>
</evidence>
<feature type="coiled-coil region" evidence="13">
    <location>
        <begin position="772"/>
        <end position="806"/>
    </location>
</feature>
<evidence type="ECO:0000256" key="7">
    <source>
        <dbReference type="ARBA" id="ARBA00022927"/>
    </source>
</evidence>
<dbReference type="InterPro" id="IPR017916">
    <property type="entry name" value="SB_dom"/>
</dbReference>
<evidence type="ECO:0000256" key="14">
    <source>
        <dbReference type="SAM" id="MobiDB-lite"/>
    </source>
</evidence>
<dbReference type="PANTHER" id="PTHR23306">
    <property type="entry name" value="TUMOR SUSCEPTIBILITY GENE 101 PROTEIN-RELATED"/>
    <property type="match status" value="1"/>
</dbReference>
<evidence type="ECO:0000313" key="18">
    <source>
        <dbReference type="Proteomes" id="UP000734854"/>
    </source>
</evidence>
<feature type="compositionally biased region" description="Acidic residues" evidence="14">
    <location>
        <begin position="81"/>
        <end position="104"/>
    </location>
</feature>
<comment type="subcellular location">
    <subcellularLocation>
        <location evidence="1">Endosome</location>
    </subcellularLocation>
</comment>
<evidence type="ECO:0000256" key="3">
    <source>
        <dbReference type="ARBA" id="ARBA00009594"/>
    </source>
</evidence>
<accession>A0A8J5HKY4</accession>
<evidence type="ECO:0000256" key="4">
    <source>
        <dbReference type="ARBA" id="ARBA00022448"/>
    </source>
</evidence>
<dbReference type="InterPro" id="IPR006671">
    <property type="entry name" value="Cyclin_N"/>
</dbReference>
<dbReference type="GO" id="GO:0000813">
    <property type="term" value="C:ESCRT I complex"/>
    <property type="evidence" value="ECO:0007669"/>
    <property type="project" value="TreeGrafter"/>
</dbReference>
<dbReference type="InterPro" id="IPR052070">
    <property type="entry name" value="ESCRT-I_UEV_domain"/>
</dbReference>
<evidence type="ECO:0000313" key="17">
    <source>
        <dbReference type="EMBL" id="KAG6518646.1"/>
    </source>
</evidence>
<evidence type="ECO:0000256" key="1">
    <source>
        <dbReference type="ARBA" id="ARBA00004177"/>
    </source>
</evidence>
<dbReference type="PANTHER" id="PTHR23306:SF3">
    <property type="entry name" value="TUMOR SUPPRESSOR PROTEIN 101"/>
    <property type="match status" value="1"/>
</dbReference>
<dbReference type="GO" id="GO:0008333">
    <property type="term" value="P:endosome to lysosome transport"/>
    <property type="evidence" value="ECO:0007669"/>
    <property type="project" value="TreeGrafter"/>
</dbReference>
<evidence type="ECO:0000256" key="13">
    <source>
        <dbReference type="SAM" id="Coils"/>
    </source>
</evidence>
<dbReference type="GO" id="GO:0051301">
    <property type="term" value="P:cell division"/>
    <property type="evidence" value="ECO:0007669"/>
    <property type="project" value="UniProtKB-KW"/>
</dbReference>
<sequence length="893" mass="98458">MLRSRKIQQEAALGLRAVAVARPPSVAPLTDVCLPLLPPWPDFHCRRLCRPVHTDGFDFPTLFPRARMRRRMPPVRKPLDSDSESEAEQPDLAPDEAGDSDESSGEWKEIMLDVGGGEENADDEEETEGETAEDKQQERANSGSGCSVRGIQLGMNLRSSFSSSALLKRPEASENPSKLPEAVAGQFKNGIALGNITNKMVVAKGGNKPNIKKRPTTSNCDSGSKEISSFAPVIVRTDTVVANNQSSILVNDEENVSSDSVSLNETMSSCNSMKSPVEYVDNGDSQAIASLERRSKENLLISEGVIEEKGSKCNINISTTTEVECFIDADRNSNNPQICTTLACDIYGHLRMAETKKRPSMDFMEVVQTDIKANMRSILVNWLVEVAEEYQFEPDTLYLTVLQMEAEVSKCLKFEMSAPTAKCFLRRFIRAAQASFEVPTMQIESLANYVTELSLLEYKLLRYAPSVIAASAIFLAKFIWQPTKRPWNATLSRYTLYKPSDLCNCVKALHGLLCASAGSKLLAIRDKYSQPGYMYVAKKHCPASIPPEFFQDQMHSTEEAVSSCSMFGDDTASRVFLRGWPPASPAVHQFLTAALSHRGPAALPYADDARWTIHHHLAALSHAFPSLRLDAGSFTHNDGRAAFLLRAEGPLPLAAASSAVAGIHVTMWLLEDYPCAPPAVFLTFPPGTAVKRRHPLVDPCGAVSVPYLREWLFPYHNLVDLAGSLARLFSQDPPFAASPRDLTADVAKKALLDLEGIQQSTALETESLLATQTLLRQRREELRRGSRELEAELELLEEQLQMVRMNTDVLASWRPPSARPEGKNIDEVLVAADPQSRRALECTAADMAADDVMYALDEALREGRVAIADYLKSVRAAAREQFFHRAMAMNSAV</sequence>
<keyword evidence="9 12" id="KW-0195">Cyclin</keyword>
<comment type="similarity">
    <text evidence="2">Belongs to the cyclin family. Cyclin AB subfamily.</text>
</comment>
<evidence type="ECO:0000256" key="8">
    <source>
        <dbReference type="ARBA" id="ARBA00023054"/>
    </source>
</evidence>
<dbReference type="InterPro" id="IPR016135">
    <property type="entry name" value="UBQ-conjugating_enzyme/RWD"/>
</dbReference>
<keyword evidence="6" id="KW-0967">Endosome</keyword>
<keyword evidence="5" id="KW-0132">Cell division</keyword>
<keyword evidence="4 11" id="KW-0813">Transport</keyword>
<evidence type="ECO:0000259" key="15">
    <source>
        <dbReference type="PROSITE" id="PS51312"/>
    </source>
</evidence>
<dbReference type="InterPro" id="IPR013763">
    <property type="entry name" value="Cyclin-like_dom"/>
</dbReference>
<evidence type="ECO:0000256" key="12">
    <source>
        <dbReference type="RuleBase" id="RU000383"/>
    </source>
</evidence>
<proteinExistence type="inferred from homology"/>
<dbReference type="Pfam" id="PF09454">
    <property type="entry name" value="Vps23_core"/>
    <property type="match status" value="1"/>
</dbReference>
<keyword evidence="18" id="KW-1185">Reference proteome</keyword>
<evidence type="ECO:0000256" key="2">
    <source>
        <dbReference type="ARBA" id="ARBA00006955"/>
    </source>
</evidence>
<dbReference type="Pfam" id="PF05743">
    <property type="entry name" value="UEV"/>
    <property type="match status" value="1"/>
</dbReference>
<dbReference type="Pfam" id="PF00134">
    <property type="entry name" value="Cyclin_N"/>
    <property type="match status" value="1"/>
</dbReference>
<keyword evidence="8 13" id="KW-0175">Coiled coil</keyword>
<evidence type="ECO:0000256" key="10">
    <source>
        <dbReference type="ARBA" id="ARBA00023306"/>
    </source>
</evidence>
<feature type="domain" description="SB" evidence="15">
    <location>
        <begin position="833"/>
        <end position="893"/>
    </location>
</feature>
<comment type="caution">
    <text evidence="17">The sequence shown here is derived from an EMBL/GenBank/DDBJ whole genome shotgun (WGS) entry which is preliminary data.</text>
</comment>